<name>A0AAU2JKZ4_9ACTN</name>
<reference evidence="1" key="1">
    <citation type="submission" date="2022-10" db="EMBL/GenBank/DDBJ databases">
        <title>The complete genomes of actinobacterial strains from the NBC collection.</title>
        <authorList>
            <person name="Joergensen T.S."/>
            <person name="Alvarez Arevalo M."/>
            <person name="Sterndorff E.B."/>
            <person name="Faurdal D."/>
            <person name="Vuksanovic O."/>
            <person name="Mourched A.-S."/>
            <person name="Charusanti P."/>
            <person name="Shaw S."/>
            <person name="Blin K."/>
            <person name="Weber T."/>
        </authorList>
    </citation>
    <scope>NUCLEOTIDE SEQUENCE</scope>
    <source>
        <strain evidence="1">NBC_00049</strain>
    </source>
</reference>
<proteinExistence type="predicted"/>
<sequence>MEHIDPIVDLSTPEARAQYQRLLAYRERQQTRYVDAHFPPAPTYDRRGY</sequence>
<evidence type="ECO:0000313" key="1">
    <source>
        <dbReference type="EMBL" id="WTU72636.1"/>
    </source>
</evidence>
<gene>
    <name evidence="1" type="ORF">OG327_04360</name>
</gene>
<organism evidence="1">
    <name type="scientific">Streptomyces sp. NBC_00049</name>
    <dbReference type="NCBI Taxonomy" id="2903617"/>
    <lineage>
        <taxon>Bacteria</taxon>
        <taxon>Bacillati</taxon>
        <taxon>Actinomycetota</taxon>
        <taxon>Actinomycetes</taxon>
        <taxon>Kitasatosporales</taxon>
        <taxon>Streptomycetaceae</taxon>
        <taxon>Streptomyces</taxon>
    </lineage>
</organism>
<dbReference type="EMBL" id="CP108264">
    <property type="protein sequence ID" value="WTU72636.1"/>
    <property type="molecule type" value="Genomic_DNA"/>
</dbReference>
<accession>A0AAU2JKZ4</accession>
<dbReference type="AlphaFoldDB" id="A0AAU2JKZ4"/>
<protein>
    <submittedName>
        <fullName evidence="1">Uncharacterized protein</fullName>
    </submittedName>
</protein>